<dbReference type="GO" id="GO:0005829">
    <property type="term" value="C:cytosol"/>
    <property type="evidence" value="ECO:0007669"/>
    <property type="project" value="TreeGrafter"/>
</dbReference>
<sequence>MLIDSHAHLNDPKFKNDLEEVLKRARQNGVVKIITVGYDLPTSEEAVRLADKYPEIYAAVGIHPQYAKTLNDRVYDRLYQLLDHPRVVALGEIGLDFYRDLSPRDIQREAFIRQLKLVREKGKPVIIHDRDAHQEVFDILKEHAKGVFGVIHCFSGSVELAERYIKELNFFISLAGPLTFKNNVKGKEVAKKVPLDYLLVETDCPYLTPEPFRGRRNEPGLVTLVAEEIARIKGLPKEEAFLAFTANTKKLFNL</sequence>
<evidence type="ECO:0000256" key="2">
    <source>
        <dbReference type="ARBA" id="ARBA00022801"/>
    </source>
</evidence>
<feature type="binding site" evidence="3">
    <location>
        <position position="203"/>
    </location>
    <ligand>
        <name>a divalent metal cation</name>
        <dbReference type="ChEBI" id="CHEBI:60240"/>
        <label>1</label>
    </ligand>
</feature>
<accession>A0A1L8CT78</accession>
<dbReference type="SUPFAM" id="SSF51556">
    <property type="entry name" value="Metallo-dependent hydrolases"/>
    <property type="match status" value="1"/>
</dbReference>
<dbReference type="GO" id="GO:0004536">
    <property type="term" value="F:DNA nuclease activity"/>
    <property type="evidence" value="ECO:0007669"/>
    <property type="project" value="InterPro"/>
</dbReference>
<dbReference type="GO" id="GO:0016788">
    <property type="term" value="F:hydrolase activity, acting on ester bonds"/>
    <property type="evidence" value="ECO:0007669"/>
    <property type="project" value="InterPro"/>
</dbReference>
<dbReference type="PROSITE" id="PS01091">
    <property type="entry name" value="TATD_3"/>
    <property type="match status" value="1"/>
</dbReference>
<keyword evidence="5" id="KW-1185">Reference proteome</keyword>
<dbReference type="CDD" id="cd01310">
    <property type="entry name" value="TatD_DNAse"/>
    <property type="match status" value="1"/>
</dbReference>
<dbReference type="NCBIfam" id="TIGR00010">
    <property type="entry name" value="YchF/TatD family DNA exonuclease"/>
    <property type="match status" value="1"/>
</dbReference>
<dbReference type="PANTHER" id="PTHR46124:SF2">
    <property type="entry name" value="D-AMINOACYL-TRNA DEACYLASE"/>
    <property type="match status" value="1"/>
</dbReference>
<dbReference type="PANTHER" id="PTHR46124">
    <property type="entry name" value="D-AMINOACYL-TRNA DEACYLASE"/>
    <property type="match status" value="1"/>
</dbReference>
<evidence type="ECO:0000313" key="4">
    <source>
        <dbReference type="EMBL" id="GAV22140.1"/>
    </source>
</evidence>
<keyword evidence="1 3" id="KW-0479">Metal-binding</keyword>
<dbReference type="RefSeq" id="WP_075858608.1">
    <property type="nucleotide sequence ID" value="NZ_BDJK01000009.1"/>
</dbReference>
<dbReference type="OrthoDB" id="9810005at2"/>
<dbReference type="EMBL" id="BDJK01000009">
    <property type="protein sequence ID" value="GAV22140.1"/>
    <property type="molecule type" value="Genomic_DNA"/>
</dbReference>
<feature type="binding site" evidence="3">
    <location>
        <position position="152"/>
    </location>
    <ligand>
        <name>a divalent metal cation</name>
        <dbReference type="ChEBI" id="CHEBI:60240"/>
        <label>2</label>
    </ligand>
</feature>
<feature type="binding site" evidence="3">
    <location>
        <position position="92"/>
    </location>
    <ligand>
        <name>a divalent metal cation</name>
        <dbReference type="ChEBI" id="CHEBI:60240"/>
        <label>1</label>
    </ligand>
</feature>
<dbReference type="STRING" id="870242.cpu_06500"/>
<organism evidence="4 5">
    <name type="scientific">Carboxydothermus pertinax</name>
    <dbReference type="NCBI Taxonomy" id="870242"/>
    <lineage>
        <taxon>Bacteria</taxon>
        <taxon>Bacillati</taxon>
        <taxon>Bacillota</taxon>
        <taxon>Clostridia</taxon>
        <taxon>Thermoanaerobacterales</taxon>
        <taxon>Thermoanaerobacteraceae</taxon>
        <taxon>Carboxydothermus</taxon>
    </lineage>
</organism>
<evidence type="ECO:0000256" key="3">
    <source>
        <dbReference type="PIRSR" id="PIRSR005902-1"/>
    </source>
</evidence>
<dbReference type="GO" id="GO:0046872">
    <property type="term" value="F:metal ion binding"/>
    <property type="evidence" value="ECO:0007669"/>
    <property type="project" value="UniProtKB-KW"/>
</dbReference>
<dbReference type="InterPro" id="IPR018228">
    <property type="entry name" value="DNase_TatD-rel_CS"/>
</dbReference>
<feature type="binding site" evidence="3">
    <location>
        <position position="6"/>
    </location>
    <ligand>
        <name>a divalent metal cation</name>
        <dbReference type="ChEBI" id="CHEBI:60240"/>
        <label>1</label>
    </ligand>
</feature>
<dbReference type="AlphaFoldDB" id="A0A1L8CT78"/>
<name>A0A1L8CT78_9THEO</name>
<dbReference type="Gene3D" id="3.20.20.140">
    <property type="entry name" value="Metal-dependent hydrolases"/>
    <property type="match status" value="1"/>
</dbReference>
<dbReference type="InterPro" id="IPR015991">
    <property type="entry name" value="TatD/YcfH-like"/>
</dbReference>
<evidence type="ECO:0000256" key="1">
    <source>
        <dbReference type="ARBA" id="ARBA00022723"/>
    </source>
</evidence>
<feature type="binding site" evidence="3">
    <location>
        <position position="128"/>
    </location>
    <ligand>
        <name>a divalent metal cation</name>
        <dbReference type="ChEBI" id="CHEBI:60240"/>
        <label>2</label>
    </ligand>
</feature>
<protein>
    <submittedName>
        <fullName evidence="4">Hydrolase TatD</fullName>
    </submittedName>
</protein>
<dbReference type="FunFam" id="3.20.20.140:FF:000005">
    <property type="entry name" value="TatD family hydrolase"/>
    <property type="match status" value="1"/>
</dbReference>
<dbReference type="InterPro" id="IPR001130">
    <property type="entry name" value="TatD-like"/>
</dbReference>
<keyword evidence="2 4" id="KW-0378">Hydrolase</keyword>
<gene>
    <name evidence="4" type="ORF">cpu_06500</name>
</gene>
<dbReference type="Pfam" id="PF01026">
    <property type="entry name" value="TatD_DNase"/>
    <property type="match status" value="1"/>
</dbReference>
<dbReference type="InterPro" id="IPR032466">
    <property type="entry name" value="Metal_Hydrolase"/>
</dbReference>
<feature type="binding site" evidence="3">
    <location>
        <position position="8"/>
    </location>
    <ligand>
        <name>a divalent metal cation</name>
        <dbReference type="ChEBI" id="CHEBI:60240"/>
        <label>1</label>
    </ligand>
</feature>
<dbReference type="Proteomes" id="UP000187485">
    <property type="component" value="Unassembled WGS sequence"/>
</dbReference>
<reference evidence="5" key="1">
    <citation type="submission" date="2016-12" db="EMBL/GenBank/DDBJ databases">
        <title>Draft Genome Sequences od Carboxydothermus pertinax and islandicus, Hydrogenogenic Carboxydotrophic Bacteria.</title>
        <authorList>
            <person name="Fukuyama Y."/>
            <person name="Ohmae K."/>
            <person name="Yoneda Y."/>
            <person name="Yoshida T."/>
            <person name="Sako Y."/>
        </authorList>
    </citation>
    <scope>NUCLEOTIDE SEQUENCE [LARGE SCALE GENOMIC DNA]</scope>
    <source>
        <strain evidence="5">Ug1</strain>
    </source>
</reference>
<comment type="caution">
    <text evidence="4">The sequence shown here is derived from an EMBL/GenBank/DDBJ whole genome shotgun (WGS) entry which is preliminary data.</text>
</comment>
<dbReference type="PROSITE" id="PS01137">
    <property type="entry name" value="TATD_1"/>
    <property type="match status" value="1"/>
</dbReference>
<dbReference type="PIRSF" id="PIRSF005902">
    <property type="entry name" value="DNase_TatD"/>
    <property type="match status" value="1"/>
</dbReference>
<proteinExistence type="predicted"/>
<evidence type="ECO:0000313" key="5">
    <source>
        <dbReference type="Proteomes" id="UP000187485"/>
    </source>
</evidence>